<sequence length="112" mass="11553">DSNDMRGGGTSVSVRGRGAKRGGVSVTTRKCESYDIKAAIVATLFIVDDSTSINTSTRGHGATRRGASGPTRILRGGNDINDDSNIESGGGASVPVRGGRTDGIINTTEERE</sequence>
<reference evidence="2" key="1">
    <citation type="submission" date="2017-05" db="UniProtKB">
        <authorList>
            <consortium name="EnsemblMetazoa"/>
        </authorList>
    </citation>
    <scope>IDENTIFICATION</scope>
</reference>
<feature type="region of interest" description="Disordered" evidence="1">
    <location>
        <begin position="1"/>
        <end position="28"/>
    </location>
</feature>
<name>A0A1X7VVP9_AMPQE</name>
<organism evidence="2">
    <name type="scientific">Amphimedon queenslandica</name>
    <name type="common">Sponge</name>
    <dbReference type="NCBI Taxonomy" id="400682"/>
    <lineage>
        <taxon>Eukaryota</taxon>
        <taxon>Metazoa</taxon>
        <taxon>Porifera</taxon>
        <taxon>Demospongiae</taxon>
        <taxon>Heteroscleromorpha</taxon>
        <taxon>Haplosclerida</taxon>
        <taxon>Niphatidae</taxon>
        <taxon>Amphimedon</taxon>
    </lineage>
</organism>
<evidence type="ECO:0000313" key="2">
    <source>
        <dbReference type="EnsemblMetazoa" id="Aqu2.1.44417_001"/>
    </source>
</evidence>
<accession>A0A1X7VVP9</accession>
<dbReference type="EnsemblMetazoa" id="Aqu2.1.44417_001">
    <property type="protein sequence ID" value="Aqu2.1.44417_001"/>
    <property type="gene ID" value="Aqu2.1.44417"/>
</dbReference>
<evidence type="ECO:0000256" key="1">
    <source>
        <dbReference type="SAM" id="MobiDB-lite"/>
    </source>
</evidence>
<feature type="region of interest" description="Disordered" evidence="1">
    <location>
        <begin position="52"/>
        <end position="112"/>
    </location>
</feature>
<dbReference type="InParanoid" id="A0A1X7VVP9"/>
<proteinExistence type="predicted"/>
<dbReference type="AlphaFoldDB" id="A0A1X7VVP9"/>
<protein>
    <submittedName>
        <fullName evidence="2">Uncharacterized protein</fullName>
    </submittedName>
</protein>
<feature type="compositionally biased region" description="Gly residues" evidence="1">
    <location>
        <begin position="1"/>
        <end position="10"/>
    </location>
</feature>